<name>A0A4S4KN89_9APHY</name>
<organism evidence="2 3">
    <name type="scientific">Hermanssonia centrifuga</name>
    <dbReference type="NCBI Taxonomy" id="98765"/>
    <lineage>
        <taxon>Eukaryota</taxon>
        <taxon>Fungi</taxon>
        <taxon>Dikarya</taxon>
        <taxon>Basidiomycota</taxon>
        <taxon>Agaricomycotina</taxon>
        <taxon>Agaricomycetes</taxon>
        <taxon>Polyporales</taxon>
        <taxon>Meruliaceae</taxon>
        <taxon>Hermanssonia</taxon>
    </lineage>
</organism>
<dbReference type="EMBL" id="SGPJ01000131">
    <property type="protein sequence ID" value="THG98189.1"/>
    <property type="molecule type" value="Genomic_DNA"/>
</dbReference>
<accession>A0A4S4KN89</accession>
<evidence type="ECO:0000313" key="3">
    <source>
        <dbReference type="Proteomes" id="UP000309038"/>
    </source>
</evidence>
<evidence type="ECO:0000313" key="2">
    <source>
        <dbReference type="EMBL" id="THG98189.1"/>
    </source>
</evidence>
<feature type="region of interest" description="Disordered" evidence="1">
    <location>
        <begin position="224"/>
        <end position="400"/>
    </location>
</feature>
<dbReference type="Proteomes" id="UP000309038">
    <property type="component" value="Unassembled WGS sequence"/>
</dbReference>
<proteinExistence type="predicted"/>
<sequence>MDPPSLLTNSHDRVPATDDILARTEGGKPENEDAGSGGDRQEQEQEEQEEQGNSRPNMKAMLEIPHAPDDSMTGSSAVNPSLTDKQDNGSLPADSTLDRSEGAEPEEEDITRGEQGQKRVKENNPETEELHEEIEGTNTGRQEESHGATHEESQETTLAVEQDITKRRSDGLLNSPDRHEAEISESAVLPRNADEIAHTVSGASTNGAVAEIASRAIELQVEEAIRDSTAHTTPDEDSVKQRTSENKHTTVAGGITASRATEDVNSEAASVIGDAAQPPQTTQEDADGGWEVLDSKRRKNTRDVVSPDPQAQKPPAPNDSTKLQAESASSGQAKALGEKSGHDLAHEYELISKEDVREDSGNEDEGGDDGGVEGGGEAASTTSMNTRTVEEQFVRPPQTN</sequence>
<feature type="compositionally biased region" description="Basic and acidic residues" evidence="1">
    <location>
        <begin position="10"/>
        <end position="31"/>
    </location>
</feature>
<comment type="caution">
    <text evidence="2">The sequence shown here is derived from an EMBL/GenBank/DDBJ whole genome shotgun (WGS) entry which is preliminary data.</text>
</comment>
<feature type="compositionally biased region" description="Polar residues" evidence="1">
    <location>
        <begin position="72"/>
        <end position="83"/>
    </location>
</feature>
<reference evidence="2 3" key="1">
    <citation type="submission" date="2019-02" db="EMBL/GenBank/DDBJ databases">
        <title>Genome sequencing of the rare red list fungi Phlebia centrifuga.</title>
        <authorList>
            <person name="Buettner E."/>
            <person name="Kellner H."/>
        </authorList>
    </citation>
    <scope>NUCLEOTIDE SEQUENCE [LARGE SCALE GENOMIC DNA]</scope>
    <source>
        <strain evidence="2 3">DSM 108282</strain>
    </source>
</reference>
<feature type="compositionally biased region" description="Basic and acidic residues" evidence="1">
    <location>
        <begin position="336"/>
        <end position="360"/>
    </location>
</feature>
<protein>
    <submittedName>
        <fullName evidence="2">Uncharacterized protein</fullName>
    </submittedName>
</protein>
<dbReference type="AlphaFoldDB" id="A0A4S4KN89"/>
<feature type="compositionally biased region" description="Basic and acidic residues" evidence="1">
    <location>
        <begin position="141"/>
        <end position="153"/>
    </location>
</feature>
<feature type="region of interest" description="Disordered" evidence="1">
    <location>
        <begin position="1"/>
        <end position="191"/>
    </location>
</feature>
<feature type="compositionally biased region" description="Polar residues" evidence="1">
    <location>
        <begin position="318"/>
        <end position="332"/>
    </location>
</feature>
<evidence type="ECO:0000256" key="1">
    <source>
        <dbReference type="SAM" id="MobiDB-lite"/>
    </source>
</evidence>
<feature type="compositionally biased region" description="Basic and acidic residues" evidence="1">
    <location>
        <begin position="224"/>
        <end position="248"/>
    </location>
</feature>
<gene>
    <name evidence="2" type="ORF">EW026_g3948</name>
</gene>
<keyword evidence="3" id="KW-1185">Reference proteome</keyword>
<feature type="compositionally biased region" description="Basic and acidic residues" evidence="1">
    <location>
        <begin position="110"/>
        <end position="124"/>
    </location>
</feature>
<feature type="compositionally biased region" description="Basic and acidic residues" evidence="1">
    <location>
        <begin position="163"/>
        <end position="182"/>
    </location>
</feature>
<feature type="compositionally biased region" description="Acidic residues" evidence="1">
    <location>
        <begin position="361"/>
        <end position="371"/>
    </location>
</feature>